<dbReference type="eggNOG" id="COG0426">
    <property type="taxonomic scope" value="Bacteria"/>
</dbReference>
<dbReference type="Pfam" id="PF00258">
    <property type="entry name" value="Flavodoxin_1"/>
    <property type="match status" value="1"/>
</dbReference>
<feature type="domain" description="Flavodoxin-like" evidence="2">
    <location>
        <begin position="252"/>
        <end position="390"/>
    </location>
</feature>
<dbReference type="InterPro" id="IPR045761">
    <property type="entry name" value="ODP_dom"/>
</dbReference>
<dbReference type="PIRSF" id="PIRSF005243">
    <property type="entry name" value="ROO"/>
    <property type="match status" value="1"/>
</dbReference>
<reference evidence="3 4" key="1">
    <citation type="journal article" date="2010" name="Stand. Genomic Sci.">
        <title>Complete genome sequence of Desulfarculus baarsii type strain (2st14).</title>
        <authorList>
            <person name="Sun H."/>
            <person name="Spring S."/>
            <person name="Lapidus A."/>
            <person name="Davenport K."/>
            <person name="Del Rio T.G."/>
            <person name="Tice H."/>
            <person name="Nolan M."/>
            <person name="Copeland A."/>
            <person name="Cheng J.F."/>
            <person name="Lucas S."/>
            <person name="Tapia R."/>
            <person name="Goodwin L."/>
            <person name="Pitluck S."/>
            <person name="Ivanova N."/>
            <person name="Pagani I."/>
            <person name="Mavromatis K."/>
            <person name="Ovchinnikova G."/>
            <person name="Pati A."/>
            <person name="Chen A."/>
            <person name="Palaniappan K."/>
            <person name="Hauser L."/>
            <person name="Chang Y.J."/>
            <person name="Jeffries C.D."/>
            <person name="Detter J.C."/>
            <person name="Han C."/>
            <person name="Rohde M."/>
            <person name="Brambilla E."/>
            <person name="Goker M."/>
            <person name="Woyke T."/>
            <person name="Bristow J."/>
            <person name="Eisen J.A."/>
            <person name="Markowitz V."/>
            <person name="Hugenholtz P."/>
            <person name="Kyrpides N.C."/>
            <person name="Klenk H.P."/>
            <person name="Land M."/>
        </authorList>
    </citation>
    <scope>NUCLEOTIDE SEQUENCE [LARGE SCALE GENOMIC DNA]</scope>
    <source>
        <strain evidence="4">ATCC 33931 / DSM 2075 / LMG 7858 / VKM B-1802 / 2st14</strain>
    </source>
</reference>
<dbReference type="GO" id="GO:0009055">
    <property type="term" value="F:electron transfer activity"/>
    <property type="evidence" value="ECO:0007669"/>
    <property type="project" value="InterPro"/>
</dbReference>
<dbReference type="RefSeq" id="WP_013258854.1">
    <property type="nucleotide sequence ID" value="NC_014365.1"/>
</dbReference>
<name>E1QI96_DESB2</name>
<sequence>MKPIELKKGVYWVGAVDWDIRDFHGYSTERGSTYNSYLVVDEKITLFDIVKKGFSGDLLHRVHEIVDPKKIDYIVVNHVEMDHSGSIKEVIEYTNPEKVFCSKMGEKAIKAHFHNDGWPLVAVGSGDSIDLGARQVNFLETRMLHWPDSMFSYIPQEKLLISSDAFGLHWATSERFDDMVDQGELMQHAAKYFANILLPYTPLIEKLLVQIKDMGLDIDTIAPDHGVIWRGDPGKILAAYDRWSRQEQIAKALVVYDTMWHSTEMMAKAVAGGIQDEGVSVKLMHLANWHRSDIVTEMLDAAALVFGSATLNNNMLPRMADVLTYIKGLRPLNKIGAAFGSFGWSGEAVKDVGAMMDQAKIEQVADSLRHQYVPDHAALRKCVELGQKVGQAVRQRVGG</sequence>
<dbReference type="EMBL" id="CP002085">
    <property type="protein sequence ID" value="ADK85413.1"/>
    <property type="molecule type" value="Genomic_DNA"/>
</dbReference>
<evidence type="ECO:0000259" key="2">
    <source>
        <dbReference type="PROSITE" id="PS50902"/>
    </source>
</evidence>
<protein>
    <submittedName>
        <fullName evidence="3">Flavodoxin/nitric oxide synthase</fullName>
    </submittedName>
</protein>
<gene>
    <name evidence="3" type="ordered locus">Deba_2048</name>
</gene>
<dbReference type="InterPro" id="IPR036866">
    <property type="entry name" value="RibonucZ/Hydroxyglut_hydro"/>
</dbReference>
<evidence type="ECO:0000313" key="3">
    <source>
        <dbReference type="EMBL" id="ADK85413.1"/>
    </source>
</evidence>
<dbReference type="OrthoDB" id="9800607at2"/>
<dbReference type="InterPro" id="IPR001279">
    <property type="entry name" value="Metallo-B-lactamas"/>
</dbReference>
<dbReference type="SMART" id="SM00849">
    <property type="entry name" value="Lactamase_B"/>
    <property type="match status" value="1"/>
</dbReference>
<dbReference type="SUPFAM" id="SSF52218">
    <property type="entry name" value="Flavoproteins"/>
    <property type="match status" value="1"/>
</dbReference>
<dbReference type="CDD" id="cd07709">
    <property type="entry name" value="flavodiiron_proteins_MBL-fold"/>
    <property type="match status" value="1"/>
</dbReference>
<dbReference type="Proteomes" id="UP000009047">
    <property type="component" value="Chromosome"/>
</dbReference>
<organism evidence="3 4">
    <name type="scientific">Desulfarculus baarsii (strain ATCC 33931 / DSM 2075 / LMG 7858 / VKM B-1802 / 2st14)</name>
    <dbReference type="NCBI Taxonomy" id="644282"/>
    <lineage>
        <taxon>Bacteria</taxon>
        <taxon>Pseudomonadati</taxon>
        <taxon>Thermodesulfobacteriota</taxon>
        <taxon>Desulfarculia</taxon>
        <taxon>Desulfarculales</taxon>
        <taxon>Desulfarculaceae</taxon>
        <taxon>Desulfarculus</taxon>
    </lineage>
</organism>
<dbReference type="PROSITE" id="PS50902">
    <property type="entry name" value="FLAVODOXIN_LIKE"/>
    <property type="match status" value="1"/>
</dbReference>
<dbReference type="GO" id="GO:0016491">
    <property type="term" value="F:oxidoreductase activity"/>
    <property type="evidence" value="ECO:0007669"/>
    <property type="project" value="InterPro"/>
</dbReference>
<evidence type="ECO:0000256" key="1">
    <source>
        <dbReference type="ARBA" id="ARBA00007121"/>
    </source>
</evidence>
<dbReference type="InterPro" id="IPR029039">
    <property type="entry name" value="Flavoprotein-like_sf"/>
</dbReference>
<dbReference type="GO" id="GO:0010181">
    <property type="term" value="F:FMN binding"/>
    <property type="evidence" value="ECO:0007669"/>
    <property type="project" value="InterPro"/>
</dbReference>
<dbReference type="InterPro" id="IPR008254">
    <property type="entry name" value="Flavodoxin/NO_synth"/>
</dbReference>
<dbReference type="Gene3D" id="3.60.15.10">
    <property type="entry name" value="Ribonuclease Z/Hydroxyacylglutathione hydrolase-like"/>
    <property type="match status" value="1"/>
</dbReference>
<dbReference type="AlphaFoldDB" id="E1QI96"/>
<dbReference type="GO" id="GO:0046872">
    <property type="term" value="F:metal ion binding"/>
    <property type="evidence" value="ECO:0007669"/>
    <property type="project" value="InterPro"/>
</dbReference>
<dbReference type="Gene3D" id="3.40.50.360">
    <property type="match status" value="1"/>
</dbReference>
<dbReference type="HOGENOM" id="CLU_017490_0_0_7"/>
<dbReference type="STRING" id="644282.Deba_2048"/>
<dbReference type="PANTHER" id="PTHR43717:SF1">
    <property type="entry name" value="ANAEROBIC NITRIC OXIDE REDUCTASE FLAVORUBREDOXIN"/>
    <property type="match status" value="1"/>
</dbReference>
<dbReference type="SUPFAM" id="SSF56281">
    <property type="entry name" value="Metallo-hydrolase/oxidoreductase"/>
    <property type="match status" value="1"/>
</dbReference>
<proteinExistence type="inferred from homology"/>
<accession>E1QI96</accession>
<evidence type="ECO:0000313" key="4">
    <source>
        <dbReference type="Proteomes" id="UP000009047"/>
    </source>
</evidence>
<dbReference type="PANTHER" id="PTHR43717">
    <property type="entry name" value="ANAEROBIC NITRIC OXIDE REDUCTASE FLAVORUBREDOXIN"/>
    <property type="match status" value="1"/>
</dbReference>
<dbReference type="InterPro" id="IPR016440">
    <property type="entry name" value="Rubredoxin-O_OxRdtase"/>
</dbReference>
<comment type="similarity">
    <text evidence="1">In the N-terminal section; belongs to the zinc metallo-hydrolase group 3 family.</text>
</comment>
<dbReference type="Pfam" id="PF19583">
    <property type="entry name" value="ODP"/>
    <property type="match status" value="1"/>
</dbReference>
<keyword evidence="4" id="KW-1185">Reference proteome</keyword>
<dbReference type="KEGG" id="dbr:Deba_2048"/>